<dbReference type="Pfam" id="PF00512">
    <property type="entry name" value="HisKA"/>
    <property type="match status" value="1"/>
</dbReference>
<dbReference type="InterPro" id="IPR036890">
    <property type="entry name" value="HATPase_C_sf"/>
</dbReference>
<dbReference type="GO" id="GO:0016036">
    <property type="term" value="P:cellular response to phosphate starvation"/>
    <property type="evidence" value="ECO:0007669"/>
    <property type="project" value="TreeGrafter"/>
</dbReference>
<dbReference type="InterPro" id="IPR003594">
    <property type="entry name" value="HATPase_dom"/>
</dbReference>
<dbReference type="Proteomes" id="UP000621454">
    <property type="component" value="Unassembled WGS sequence"/>
</dbReference>
<dbReference type="FunFam" id="3.30.565.10:FF:000006">
    <property type="entry name" value="Sensor histidine kinase WalK"/>
    <property type="match status" value="1"/>
</dbReference>
<keyword evidence="10" id="KW-0902">Two-component regulatory system</keyword>
<gene>
    <name evidence="15" type="ORF">GCM10011489_06920</name>
</gene>
<dbReference type="GO" id="GO:0004721">
    <property type="term" value="F:phosphoprotein phosphatase activity"/>
    <property type="evidence" value="ECO:0007669"/>
    <property type="project" value="TreeGrafter"/>
</dbReference>
<dbReference type="GO" id="GO:0005886">
    <property type="term" value="C:plasma membrane"/>
    <property type="evidence" value="ECO:0007669"/>
    <property type="project" value="UniProtKB-SubCell"/>
</dbReference>
<evidence type="ECO:0000256" key="11">
    <source>
        <dbReference type="ARBA" id="ARBA00023136"/>
    </source>
</evidence>
<dbReference type="InterPro" id="IPR004358">
    <property type="entry name" value="Sig_transdc_His_kin-like_C"/>
</dbReference>
<dbReference type="PRINTS" id="PR00344">
    <property type="entry name" value="BCTRLSENSOR"/>
</dbReference>
<dbReference type="SMART" id="SM00388">
    <property type="entry name" value="HisKA"/>
    <property type="match status" value="1"/>
</dbReference>
<dbReference type="EC" id="2.7.13.3" evidence="3"/>
<dbReference type="Pfam" id="PF02518">
    <property type="entry name" value="HATPase_c"/>
    <property type="match status" value="1"/>
</dbReference>
<feature type="region of interest" description="Disordered" evidence="13">
    <location>
        <begin position="473"/>
        <end position="514"/>
    </location>
</feature>
<dbReference type="CDD" id="cd00075">
    <property type="entry name" value="HATPase"/>
    <property type="match status" value="1"/>
</dbReference>
<evidence type="ECO:0000256" key="13">
    <source>
        <dbReference type="SAM" id="MobiDB-lite"/>
    </source>
</evidence>
<keyword evidence="11" id="KW-0472">Membrane</keyword>
<evidence type="ECO:0000259" key="14">
    <source>
        <dbReference type="PROSITE" id="PS50109"/>
    </source>
</evidence>
<name>A0A916SXL2_9ACTN</name>
<evidence type="ECO:0000256" key="5">
    <source>
        <dbReference type="ARBA" id="ARBA00022553"/>
    </source>
</evidence>
<comment type="subcellular location">
    <subcellularLocation>
        <location evidence="2">Cell membrane</location>
    </subcellularLocation>
</comment>
<evidence type="ECO:0000256" key="8">
    <source>
        <dbReference type="ARBA" id="ARBA00022777"/>
    </source>
</evidence>
<dbReference type="InterPro" id="IPR050351">
    <property type="entry name" value="BphY/WalK/GraS-like"/>
</dbReference>
<dbReference type="Gene3D" id="1.10.287.130">
    <property type="match status" value="1"/>
</dbReference>
<feature type="domain" description="Histidine kinase" evidence="14">
    <location>
        <begin position="245"/>
        <end position="466"/>
    </location>
</feature>
<evidence type="ECO:0000256" key="7">
    <source>
        <dbReference type="ARBA" id="ARBA00022741"/>
    </source>
</evidence>
<dbReference type="SMART" id="SM00387">
    <property type="entry name" value="HATPase_c"/>
    <property type="match status" value="1"/>
</dbReference>
<dbReference type="SUPFAM" id="SSF55874">
    <property type="entry name" value="ATPase domain of HSP90 chaperone/DNA topoisomerase II/histidine kinase"/>
    <property type="match status" value="1"/>
</dbReference>
<keyword evidence="4" id="KW-1003">Cell membrane</keyword>
<dbReference type="PANTHER" id="PTHR45453">
    <property type="entry name" value="PHOSPHATE REGULON SENSOR PROTEIN PHOR"/>
    <property type="match status" value="1"/>
</dbReference>
<keyword evidence="8" id="KW-0418">Kinase</keyword>
<protein>
    <recommendedName>
        <fullName evidence="12">Sensor-like histidine kinase SenX3</fullName>
        <ecNumber evidence="3">2.7.13.3</ecNumber>
    </recommendedName>
</protein>
<keyword evidence="16" id="KW-1185">Reference proteome</keyword>
<dbReference type="AlphaFoldDB" id="A0A916SXL2"/>
<evidence type="ECO:0000256" key="6">
    <source>
        <dbReference type="ARBA" id="ARBA00022679"/>
    </source>
</evidence>
<reference evidence="15" key="2">
    <citation type="submission" date="2020-09" db="EMBL/GenBank/DDBJ databases">
        <authorList>
            <person name="Sun Q."/>
            <person name="Zhou Y."/>
        </authorList>
    </citation>
    <scope>NUCLEOTIDE SEQUENCE</scope>
    <source>
        <strain evidence="15">CGMCC 1.12827</strain>
    </source>
</reference>
<evidence type="ECO:0000256" key="3">
    <source>
        <dbReference type="ARBA" id="ARBA00012438"/>
    </source>
</evidence>
<comment type="catalytic activity">
    <reaction evidence="1">
        <text>ATP + protein L-histidine = ADP + protein N-phospho-L-histidine.</text>
        <dbReference type="EC" id="2.7.13.3"/>
    </reaction>
</comment>
<evidence type="ECO:0000256" key="4">
    <source>
        <dbReference type="ARBA" id="ARBA00022475"/>
    </source>
</evidence>
<dbReference type="InterPro" id="IPR003661">
    <property type="entry name" value="HisK_dim/P_dom"/>
</dbReference>
<keyword evidence="9" id="KW-0067">ATP-binding</keyword>
<dbReference type="GO" id="GO:0000155">
    <property type="term" value="F:phosphorelay sensor kinase activity"/>
    <property type="evidence" value="ECO:0007669"/>
    <property type="project" value="InterPro"/>
</dbReference>
<dbReference type="PANTHER" id="PTHR45453:SF1">
    <property type="entry name" value="PHOSPHATE REGULON SENSOR PROTEIN PHOR"/>
    <property type="match status" value="1"/>
</dbReference>
<evidence type="ECO:0000256" key="12">
    <source>
        <dbReference type="ARBA" id="ARBA00039401"/>
    </source>
</evidence>
<keyword evidence="7" id="KW-0547">Nucleotide-binding</keyword>
<proteinExistence type="predicted"/>
<evidence type="ECO:0000313" key="15">
    <source>
        <dbReference type="EMBL" id="GGB21370.1"/>
    </source>
</evidence>
<feature type="compositionally biased region" description="Basic and acidic residues" evidence="13">
    <location>
        <begin position="477"/>
        <end position="497"/>
    </location>
</feature>
<evidence type="ECO:0000256" key="9">
    <source>
        <dbReference type="ARBA" id="ARBA00022840"/>
    </source>
</evidence>
<dbReference type="PROSITE" id="PS50109">
    <property type="entry name" value="HIS_KIN"/>
    <property type="match status" value="1"/>
</dbReference>
<dbReference type="InterPro" id="IPR036097">
    <property type="entry name" value="HisK_dim/P_sf"/>
</dbReference>
<accession>A0A916SXL2</accession>
<evidence type="ECO:0000256" key="10">
    <source>
        <dbReference type="ARBA" id="ARBA00023012"/>
    </source>
</evidence>
<evidence type="ECO:0000256" key="2">
    <source>
        <dbReference type="ARBA" id="ARBA00004236"/>
    </source>
</evidence>
<keyword evidence="6" id="KW-0808">Transferase</keyword>
<evidence type="ECO:0000313" key="16">
    <source>
        <dbReference type="Proteomes" id="UP000621454"/>
    </source>
</evidence>
<evidence type="ECO:0000256" key="1">
    <source>
        <dbReference type="ARBA" id="ARBA00000085"/>
    </source>
</evidence>
<dbReference type="EMBL" id="BMGC01000003">
    <property type="protein sequence ID" value="GGB21370.1"/>
    <property type="molecule type" value="Genomic_DNA"/>
</dbReference>
<dbReference type="Gene3D" id="3.30.565.10">
    <property type="entry name" value="Histidine kinase-like ATPase, C-terminal domain"/>
    <property type="match status" value="1"/>
</dbReference>
<dbReference type="CDD" id="cd00082">
    <property type="entry name" value="HisKA"/>
    <property type="match status" value="1"/>
</dbReference>
<sequence length="514" mass="55463">MTAALIVLVVGLVALVAGLATLGCAVLARRRDAGAVEPAEVADIHPSVLVEPGTETARGRMSRAALLGLIVGETESAIVVVDRHRDVVLYNEQAHHLGLVRDQLIDDKIWRAVEPMFERPIMASEPPTTAYGDQRAGIHTDHDLDMLVDHDLDVRFEFRPPHYTSGFVSTGRVTSRPVLGVRCLARLVSAVPGDNPVTERGFAGGSSTDGRRADAARTERYAVIYGTDDSENLRVEATRRDFVANVSHELKTPVGAIGLLTEALLESNDDPEAVDHFGRRVIAESTRMGNMVNELISLSRLQDSEPLTDLEIVDVDALIADALSHAQIPAEAAKTYLSSDGPSGLRVRGDRGLLLTALDNLINNAIAYSPANSTVSVSRRLVTDADGREMVAIAVTDRGIGIAPRDQQRVFERFFRVDKARSRATGGTGLGLAIVKHVAANHDGHISLWSKPGTGSTFTLSIPRVVPDDELLASPSIEDHSTDRSQRGGTSRVDRHGPSTPIRPTPTHQKELIR</sequence>
<reference evidence="15" key="1">
    <citation type="journal article" date="2014" name="Int. J. Syst. Evol. Microbiol.">
        <title>Complete genome sequence of Corynebacterium casei LMG S-19264T (=DSM 44701T), isolated from a smear-ripened cheese.</title>
        <authorList>
            <consortium name="US DOE Joint Genome Institute (JGI-PGF)"/>
            <person name="Walter F."/>
            <person name="Albersmeier A."/>
            <person name="Kalinowski J."/>
            <person name="Ruckert C."/>
        </authorList>
    </citation>
    <scope>NUCLEOTIDE SEQUENCE</scope>
    <source>
        <strain evidence="15">CGMCC 1.12827</strain>
    </source>
</reference>
<dbReference type="GO" id="GO:0005524">
    <property type="term" value="F:ATP binding"/>
    <property type="evidence" value="ECO:0007669"/>
    <property type="project" value="UniProtKB-KW"/>
</dbReference>
<dbReference type="InterPro" id="IPR005467">
    <property type="entry name" value="His_kinase_dom"/>
</dbReference>
<comment type="caution">
    <text evidence="15">The sequence shown here is derived from an EMBL/GenBank/DDBJ whole genome shotgun (WGS) entry which is preliminary data.</text>
</comment>
<organism evidence="15 16">
    <name type="scientific">Gordonia jinhuaensis</name>
    <dbReference type="NCBI Taxonomy" id="1517702"/>
    <lineage>
        <taxon>Bacteria</taxon>
        <taxon>Bacillati</taxon>
        <taxon>Actinomycetota</taxon>
        <taxon>Actinomycetes</taxon>
        <taxon>Mycobacteriales</taxon>
        <taxon>Gordoniaceae</taxon>
        <taxon>Gordonia</taxon>
    </lineage>
</organism>
<dbReference type="SUPFAM" id="SSF47384">
    <property type="entry name" value="Homodimeric domain of signal transducing histidine kinase"/>
    <property type="match status" value="1"/>
</dbReference>
<dbReference type="FunFam" id="1.10.287.130:FF:000008">
    <property type="entry name" value="Two-component sensor histidine kinase"/>
    <property type="match status" value="1"/>
</dbReference>
<keyword evidence="5" id="KW-0597">Phosphoprotein</keyword>